<evidence type="ECO:0000256" key="5">
    <source>
        <dbReference type="ARBA" id="ARBA00023229"/>
    </source>
</evidence>
<sequence>MQKCIKSDVHPKEQTARKMEKDTNALNAPKDYISSLPSKNVRAMLLLALNVWFHLSAAQLAGLTEIISQLHNASLILDDIQDQSPMRRGQPSTHMVFGVGQSTNTATFMIVETLKKLDLLVPQSHQAQEIMHTGLKALFTGQSWDLNWKQGTYCPTREQYLEMVAGKTGALFQLVARLMFCLAGSESAVPPADSHTRFSPHPHEDQKSLIEACDAFMHDLGVYFQVRDDYRNLHDASYTAQKGFCEDLDEGKFSYPVVLCCEINHLFKKPILELFGGLKYKRRGMELEGKRKVLAMLEKSGAMESTEIAIQAWENKLLKMVAELEKQFGCSNPALREILKRLAA</sequence>
<dbReference type="GO" id="GO:0046872">
    <property type="term" value="F:metal ion binding"/>
    <property type="evidence" value="ECO:0007669"/>
    <property type="project" value="UniProtKB-KW"/>
</dbReference>
<dbReference type="GO" id="GO:0008299">
    <property type="term" value="P:isoprenoid biosynthetic process"/>
    <property type="evidence" value="ECO:0007669"/>
    <property type="project" value="UniProtKB-KW"/>
</dbReference>
<dbReference type="PANTHER" id="PTHR12001">
    <property type="entry name" value="GERANYLGERANYL PYROPHOSPHATE SYNTHASE"/>
    <property type="match status" value="1"/>
</dbReference>
<dbReference type="InterPro" id="IPR033749">
    <property type="entry name" value="Polyprenyl_synt_CS"/>
</dbReference>
<dbReference type="InterPro" id="IPR000092">
    <property type="entry name" value="Polyprenyl_synt"/>
</dbReference>
<protein>
    <submittedName>
        <fullName evidence="12">Geranylgeranyl pyrophosphate synthetase</fullName>
    </submittedName>
</protein>
<reference evidence="12 13" key="1">
    <citation type="submission" date="2016-12" db="EMBL/GenBank/DDBJ databases">
        <title>The genomes of Aspergillus section Nigri reveals drivers in fungal speciation.</title>
        <authorList>
            <consortium name="DOE Joint Genome Institute"/>
            <person name="Vesth T.C."/>
            <person name="Nybo J."/>
            <person name="Theobald S."/>
            <person name="Brandl J."/>
            <person name="Frisvad J.C."/>
            <person name="Nielsen K.F."/>
            <person name="Lyhne E.K."/>
            <person name="Kogle M.E."/>
            <person name="Kuo A."/>
            <person name="Riley R."/>
            <person name="Clum A."/>
            <person name="Nolan M."/>
            <person name="Lipzen A."/>
            <person name="Salamov A."/>
            <person name="Henrissat B."/>
            <person name="Wiebenga A."/>
            <person name="De Vries R.P."/>
            <person name="Grigoriev I.V."/>
            <person name="Mortensen U.H."/>
            <person name="Andersen M.R."/>
            <person name="Baker S.E."/>
        </authorList>
    </citation>
    <scope>NUCLEOTIDE SEQUENCE [LARGE SCALE GENOMIC DNA]</scope>
    <source>
        <strain evidence="12 13">CBS 121591</strain>
    </source>
</reference>
<dbReference type="GO" id="GO:0046165">
    <property type="term" value="P:alcohol biosynthetic process"/>
    <property type="evidence" value="ECO:0007669"/>
    <property type="project" value="UniProtKB-ARBA"/>
</dbReference>
<keyword evidence="7" id="KW-0511">Multifunctional enzyme</keyword>
<keyword evidence="5" id="KW-0414">Isoprene biosynthesis</keyword>
<dbReference type="GO" id="GO:0043386">
    <property type="term" value="P:mycotoxin biosynthetic process"/>
    <property type="evidence" value="ECO:0007669"/>
    <property type="project" value="UniProtKB-ARBA"/>
</dbReference>
<dbReference type="GO" id="GO:0016829">
    <property type="term" value="F:lyase activity"/>
    <property type="evidence" value="ECO:0007669"/>
    <property type="project" value="UniProtKB-KW"/>
</dbReference>
<comment type="similarity">
    <text evidence="10">Belongs to the FPP/GGPP synthase family.</text>
</comment>
<evidence type="ECO:0000256" key="9">
    <source>
        <dbReference type="ARBA" id="ARBA00038372"/>
    </source>
</evidence>
<comment type="similarity">
    <text evidence="9">In the N-terminal section; belongs to the terpene synthase family.</text>
</comment>
<dbReference type="InterPro" id="IPR008949">
    <property type="entry name" value="Isoprenoid_synthase_dom_sf"/>
</dbReference>
<evidence type="ECO:0000256" key="2">
    <source>
        <dbReference type="ARBA" id="ARBA00022679"/>
    </source>
</evidence>
<evidence type="ECO:0000256" key="4">
    <source>
        <dbReference type="ARBA" id="ARBA00022842"/>
    </source>
</evidence>
<feature type="region of interest" description="Disordered" evidence="11">
    <location>
        <begin position="1"/>
        <end position="23"/>
    </location>
</feature>
<dbReference type="Pfam" id="PF00348">
    <property type="entry name" value="polyprenyl_synt"/>
    <property type="match status" value="1"/>
</dbReference>
<keyword evidence="6" id="KW-0456">Lyase</keyword>
<dbReference type="AlphaFoldDB" id="A0A319CK44"/>
<keyword evidence="2 10" id="KW-0808">Transferase</keyword>
<dbReference type="OrthoDB" id="6921389at2759"/>
<evidence type="ECO:0000256" key="10">
    <source>
        <dbReference type="RuleBase" id="RU004466"/>
    </source>
</evidence>
<dbReference type="SFLD" id="SFLDS00005">
    <property type="entry name" value="Isoprenoid_Synthase_Type_I"/>
    <property type="match status" value="1"/>
</dbReference>
<gene>
    <name evidence="12" type="ORF">BO82DRAFT_380702</name>
</gene>
<evidence type="ECO:0000313" key="13">
    <source>
        <dbReference type="Proteomes" id="UP000248340"/>
    </source>
</evidence>
<dbReference type="Gene3D" id="1.10.600.10">
    <property type="entry name" value="Farnesyl Diphosphate Synthase"/>
    <property type="match status" value="1"/>
</dbReference>
<dbReference type="VEuPathDB" id="FungiDB:BO82DRAFT_380702"/>
<name>A0A319CK44_9EURO</name>
<dbReference type="GO" id="GO:0004659">
    <property type="term" value="F:prenyltransferase activity"/>
    <property type="evidence" value="ECO:0007669"/>
    <property type="project" value="InterPro"/>
</dbReference>
<dbReference type="Proteomes" id="UP000248340">
    <property type="component" value="Unassembled WGS sequence"/>
</dbReference>
<evidence type="ECO:0000256" key="1">
    <source>
        <dbReference type="ARBA" id="ARBA00004721"/>
    </source>
</evidence>
<comment type="pathway">
    <text evidence="1">Secondary metabolite biosynthesis; terpenoid biosynthesis.</text>
</comment>
<dbReference type="EMBL" id="KZ821679">
    <property type="protein sequence ID" value="PYH85594.1"/>
    <property type="molecule type" value="Genomic_DNA"/>
</dbReference>
<evidence type="ECO:0000313" key="12">
    <source>
        <dbReference type="EMBL" id="PYH85594.1"/>
    </source>
</evidence>
<keyword evidence="13" id="KW-1185">Reference proteome</keyword>
<evidence type="ECO:0000256" key="11">
    <source>
        <dbReference type="SAM" id="MobiDB-lite"/>
    </source>
</evidence>
<organism evidence="12 13">
    <name type="scientific">Aspergillus uvarum CBS 121591</name>
    <dbReference type="NCBI Taxonomy" id="1448315"/>
    <lineage>
        <taxon>Eukaryota</taxon>
        <taxon>Fungi</taxon>
        <taxon>Dikarya</taxon>
        <taxon>Ascomycota</taxon>
        <taxon>Pezizomycotina</taxon>
        <taxon>Eurotiomycetes</taxon>
        <taxon>Eurotiomycetidae</taxon>
        <taxon>Eurotiales</taxon>
        <taxon>Aspergillaceae</taxon>
        <taxon>Aspergillus</taxon>
        <taxon>Aspergillus subgen. Circumdati</taxon>
    </lineage>
</organism>
<keyword evidence="3" id="KW-0479">Metal-binding</keyword>
<dbReference type="SUPFAM" id="SSF48576">
    <property type="entry name" value="Terpenoid synthases"/>
    <property type="match status" value="1"/>
</dbReference>
<evidence type="ECO:0000256" key="8">
    <source>
        <dbReference type="ARBA" id="ARBA00038363"/>
    </source>
</evidence>
<dbReference type="STRING" id="1448315.A0A319CK44"/>
<evidence type="ECO:0000256" key="6">
    <source>
        <dbReference type="ARBA" id="ARBA00023239"/>
    </source>
</evidence>
<evidence type="ECO:0000256" key="7">
    <source>
        <dbReference type="ARBA" id="ARBA00023268"/>
    </source>
</evidence>
<keyword evidence="4" id="KW-0460">Magnesium</keyword>
<dbReference type="GeneID" id="37140523"/>
<proteinExistence type="inferred from homology"/>
<dbReference type="PROSITE" id="PS00444">
    <property type="entry name" value="POLYPRENYL_SYNTHASE_2"/>
    <property type="match status" value="1"/>
</dbReference>
<evidence type="ECO:0000256" key="3">
    <source>
        <dbReference type="ARBA" id="ARBA00022723"/>
    </source>
</evidence>
<dbReference type="PANTHER" id="PTHR12001:SF72">
    <property type="entry name" value="THIJ_PFPI FAMILY PROTEIN (AFU_ORTHOLOGUE AFUA_3G01210)-RELATED"/>
    <property type="match status" value="1"/>
</dbReference>
<comment type="similarity">
    <text evidence="8">In the C-terminal section; belongs to the FPP/GGPP synthase family.</text>
</comment>
<accession>A0A319CK44</accession>
<dbReference type="RefSeq" id="XP_025495794.1">
    <property type="nucleotide sequence ID" value="XM_025637781.1"/>
</dbReference>
<dbReference type="PROSITE" id="PS00723">
    <property type="entry name" value="POLYPRENYL_SYNTHASE_1"/>
    <property type="match status" value="1"/>
</dbReference>